<proteinExistence type="predicted"/>
<accession>A0A1I5U4D4</accession>
<organism evidence="1 2">
    <name type="scientific">Sphingomonas rubra</name>
    <dbReference type="NCBI Taxonomy" id="634430"/>
    <lineage>
        <taxon>Bacteria</taxon>
        <taxon>Pseudomonadati</taxon>
        <taxon>Pseudomonadota</taxon>
        <taxon>Alphaproteobacteria</taxon>
        <taxon>Sphingomonadales</taxon>
        <taxon>Sphingomonadaceae</taxon>
        <taxon>Sphingomonas</taxon>
    </lineage>
</organism>
<dbReference type="Proteomes" id="UP000199586">
    <property type="component" value="Unassembled WGS sequence"/>
</dbReference>
<protein>
    <recommendedName>
        <fullName evidence="3">Antitoxin ParD1/3/4</fullName>
    </recommendedName>
</protein>
<gene>
    <name evidence="1" type="ORF">SAMN04488241_110105</name>
</gene>
<keyword evidence="2" id="KW-1185">Reference proteome</keyword>
<name>A0A1I5U4D4_9SPHN</name>
<dbReference type="STRING" id="634430.SAMN04488241_110105"/>
<dbReference type="Gene3D" id="6.20.450.20">
    <property type="match status" value="1"/>
</dbReference>
<sequence>MCYTEFMASTAIRIDLGDMADHALQHLATGEYESMDEVMQDAVRALDRERAESEEMFENLAFQEMLRQKVEEAFANPAPSLPIDQAFVEIRRRAADRRARAAQG</sequence>
<dbReference type="EMBL" id="FOXP01000010">
    <property type="protein sequence ID" value="SFP90155.1"/>
    <property type="molecule type" value="Genomic_DNA"/>
</dbReference>
<evidence type="ECO:0008006" key="3">
    <source>
        <dbReference type="Google" id="ProtNLM"/>
    </source>
</evidence>
<evidence type="ECO:0000313" key="1">
    <source>
        <dbReference type="EMBL" id="SFP90155.1"/>
    </source>
</evidence>
<reference evidence="1 2" key="1">
    <citation type="submission" date="2016-10" db="EMBL/GenBank/DDBJ databases">
        <authorList>
            <person name="de Groot N.N."/>
        </authorList>
    </citation>
    <scope>NUCLEOTIDE SEQUENCE [LARGE SCALE GENOMIC DNA]</scope>
    <source>
        <strain evidence="1 2">CGMCC 1.9113</strain>
    </source>
</reference>
<dbReference type="AlphaFoldDB" id="A0A1I5U4D4"/>
<evidence type="ECO:0000313" key="2">
    <source>
        <dbReference type="Proteomes" id="UP000199586"/>
    </source>
</evidence>